<protein>
    <submittedName>
        <fullName evidence="2">Tetratricopeptide repeat protein</fullName>
    </submittedName>
</protein>
<accession>A0ABV3QQ04</accession>
<keyword evidence="1" id="KW-0802">TPR repeat</keyword>
<sequence>MATPAPTLLESMRQVGTLLQSGELRGAHDRLQAIVAEHPDCAEALRLLGGLRLGSGDAEGAEALLRRALALDPNWAPTLATLGELLLNAGRHDEAEALLRRAATKLPQAALLLARHCNDQRRPAEALALLAPFCASGSVNAELAAQHVAALAALGRAGEAVDFYRRAAEAAPDDPVPAHALAIALAAAGQHAEAERHASRALARGHADAATHFTHARSLVALGEFARAEAALRDGLRLEPRHIEAHDHLARLVWMRSGDLAQSTAAFDEALRRFPGDPALLAAKAAVLQGAGDARGAYACLAAPATHAHATPALLVRAGLSALEFDPASALALAERALRLAPSATAARNLQVAALLGVGDAGRALPCCEALLANAPDDQYLIALQTTAWRLLGDARHDAYCDYAQLVQPYRLQVPAGWSSLAGFLADLKRSLERLHDPHGHPLLFQSLRHGTETTEDLTRHADPVIQALFQAFDAPIRDYMAYVGQGDDALRRRNRGNYRFNGSWSVRLRNAGFHASHVHPRGWISSACYIELPEGMADAGTADGCLAFGEPGIATAPPLPAQHVVRPEPGMLVLFPSYVWHGTVPFHGDRTRLTVAFDAVPGASA</sequence>
<dbReference type="InterPro" id="IPR019734">
    <property type="entry name" value="TPR_rpt"/>
</dbReference>
<feature type="repeat" description="TPR" evidence="1">
    <location>
        <begin position="42"/>
        <end position="75"/>
    </location>
</feature>
<dbReference type="InterPro" id="IPR011990">
    <property type="entry name" value="TPR-like_helical_dom_sf"/>
</dbReference>
<dbReference type="PANTHER" id="PTHR12558:SF33">
    <property type="entry name" value="BLL7664 PROTEIN"/>
    <property type="match status" value="1"/>
</dbReference>
<name>A0ABV3QQ04_9GAMM</name>
<evidence type="ECO:0000313" key="2">
    <source>
        <dbReference type="EMBL" id="MEW9624431.1"/>
    </source>
</evidence>
<keyword evidence="3" id="KW-1185">Reference proteome</keyword>
<dbReference type="EMBL" id="JBFOHL010000007">
    <property type="protein sequence ID" value="MEW9624431.1"/>
    <property type="molecule type" value="Genomic_DNA"/>
</dbReference>
<dbReference type="Pfam" id="PF13432">
    <property type="entry name" value="TPR_16"/>
    <property type="match status" value="2"/>
</dbReference>
<evidence type="ECO:0000256" key="1">
    <source>
        <dbReference type="PROSITE-ProRule" id="PRU00339"/>
    </source>
</evidence>
<gene>
    <name evidence="2" type="ORF">ABQJ56_09315</name>
</gene>
<dbReference type="RefSeq" id="WP_367844734.1">
    <property type="nucleotide sequence ID" value="NZ_JBFOHL010000007.1"/>
</dbReference>
<dbReference type="SUPFAM" id="SSF48452">
    <property type="entry name" value="TPR-like"/>
    <property type="match status" value="3"/>
</dbReference>
<dbReference type="PANTHER" id="PTHR12558">
    <property type="entry name" value="CELL DIVISION CYCLE 16,23,27"/>
    <property type="match status" value="1"/>
</dbReference>
<comment type="caution">
    <text evidence="2">The sequence shown here is derived from an EMBL/GenBank/DDBJ whole genome shotgun (WGS) entry which is preliminary data.</text>
</comment>
<proteinExistence type="predicted"/>
<reference evidence="2 3" key="1">
    <citation type="submission" date="2024-06" db="EMBL/GenBank/DDBJ databases">
        <authorList>
            <person name="Woo H."/>
        </authorList>
    </citation>
    <scope>NUCLEOTIDE SEQUENCE [LARGE SCALE GENOMIC DNA]</scope>
    <source>
        <strain evidence="2 3">S2-g</strain>
    </source>
</reference>
<dbReference type="Gene3D" id="1.25.40.10">
    <property type="entry name" value="Tetratricopeptide repeat domain"/>
    <property type="match status" value="2"/>
</dbReference>
<dbReference type="Gene3D" id="2.60.120.620">
    <property type="entry name" value="q2cbj1_9rhob like domain"/>
    <property type="match status" value="1"/>
</dbReference>
<evidence type="ECO:0000313" key="3">
    <source>
        <dbReference type="Proteomes" id="UP001556170"/>
    </source>
</evidence>
<dbReference type="PROSITE" id="PS50005">
    <property type="entry name" value="TPR"/>
    <property type="match status" value="1"/>
</dbReference>
<dbReference type="InterPro" id="IPR012668">
    <property type="entry name" value="CHP02466"/>
</dbReference>
<dbReference type="Pfam" id="PF13759">
    <property type="entry name" value="2OG-FeII_Oxy_5"/>
    <property type="match status" value="1"/>
</dbReference>
<dbReference type="Pfam" id="PF13429">
    <property type="entry name" value="TPR_15"/>
    <property type="match status" value="1"/>
</dbReference>
<dbReference type="SMART" id="SM00028">
    <property type="entry name" value="TPR"/>
    <property type="match status" value="7"/>
</dbReference>
<organism evidence="2 3">
    <name type="scientific">Rhodanobacter geophilus</name>
    <dbReference type="NCBI Taxonomy" id="3162488"/>
    <lineage>
        <taxon>Bacteria</taxon>
        <taxon>Pseudomonadati</taxon>
        <taxon>Pseudomonadota</taxon>
        <taxon>Gammaproteobacteria</taxon>
        <taxon>Lysobacterales</taxon>
        <taxon>Rhodanobacteraceae</taxon>
        <taxon>Rhodanobacter</taxon>
    </lineage>
</organism>
<dbReference type="Proteomes" id="UP001556170">
    <property type="component" value="Unassembled WGS sequence"/>
</dbReference>